<dbReference type="KEGG" id="vg:77946931"/>
<accession>A0A6G8R6P1</accession>
<keyword evidence="3" id="KW-1185">Reference proteome</keyword>
<name>A0A6G8R6P1_9CAUD</name>
<dbReference type="EMBL" id="MT162467">
    <property type="protein sequence ID" value="QIN97053.1"/>
    <property type="molecule type" value="Genomic_DNA"/>
</dbReference>
<reference evidence="2 3" key="1">
    <citation type="submission" date="2020-03" db="EMBL/GenBank/DDBJ databases">
        <title>The Isolation and Genome Sequence of a Novel Cyanophage S-H34 from the Huanghai Sea, China.</title>
        <authorList>
            <person name="Jiang T."/>
        </authorList>
    </citation>
    <scope>NUCLEOTIDE SEQUENCE [LARGE SCALE GENOMIC DNA]</scope>
</reference>
<dbReference type="RefSeq" id="YP_010670721.1">
    <property type="nucleotide sequence ID" value="NC_070965.1"/>
</dbReference>
<proteinExistence type="predicted"/>
<sequence>MSDSRWSRWAGGSEKKAGFSSFLKEAEEQHGTNPTGPASGETPAMKAKRMGLVSDGHGAYADPQTGEIVARTVNGELVFYDGGPGGGAASDGEGGGDGAVGSAGEQTPVYTDPDTGLAKMPSATPESPEARDQVPAPTPATAPAGMEKFIAKKQEKAQRKNDLVARMSAAFDKNFGQAMPEPTAGSDAAAVDASIEAGLDAGEAHEGIHGEVDLNDPQALAKLAATYNRVNKGAGAATITPDKDGASLFAQDAAKEAEPAPEPEPTPEPQPEPEPAPEPVEEPVEEPPAEPTEQEITQAQEAEKPGGQQTAYAGEASPENNKLVDDLVGDITTKLANKKTGKLPGYAQKMIDKLNDPVARKQFGEYLDFTAKEEQKINDRWDELSKVTDASSAERLLTEGMGMVTNEKGQLEFRAVEPGMREFMSLAKSNTEKGYRGLQFRELVELAKPEVQERLNNPDRQKINAETIINPDVSWDDATALYDRLSPSAKNAFNKLGGADAMREAFDPKIPVYYLKDGEGKATGLTNIDVMAKTDPEMYAQQFEKTGGRARGIFLLQKILATGGKDQLTGLPNFLTPQSGTVDHLEGRSQEMADKSIRKDSPVNMGIVSNSVNWAKADAADNEGNKDTIPGLNNVANSYASGSINGYGKKLGGGEDNMYNTWLSQRIGGIDIRDSKAAQTTQTEPDSLDSFMTSPIGKAGGVVNRLADSGAIGYDIRNMSMYYPRDDHDTKYDQNSWSGNPRKGSNRGYYTPLDGWRKSVLSGAVYGGKINDMVESHREALEAGGKMSPEKVDEELKKYKKNYVKYHFSMPMRATASAWTMGLISREDYINQLRSLSDKAIDMISDTHPQHVEQLKAERDESLNTYLDEITKHQGEDELNSVSEEWLLKNISANPVVNVLYSQSGREAMAKKHPKVLEAFDAAVADGTIASKSLAVGKGKASRRLVDPSTGEYYEGWSFSRFARHNEELLKEDQEGA</sequence>
<feature type="compositionally biased region" description="Pro residues" evidence="1">
    <location>
        <begin position="260"/>
        <end position="278"/>
    </location>
</feature>
<feature type="compositionally biased region" description="Acidic residues" evidence="1">
    <location>
        <begin position="279"/>
        <end position="288"/>
    </location>
</feature>
<evidence type="ECO:0000313" key="2">
    <source>
        <dbReference type="EMBL" id="QIN97053.1"/>
    </source>
</evidence>
<evidence type="ECO:0000256" key="1">
    <source>
        <dbReference type="SAM" id="MobiDB-lite"/>
    </source>
</evidence>
<dbReference type="GeneID" id="77946931"/>
<feature type="region of interest" description="Disordered" evidence="1">
    <location>
        <begin position="252"/>
        <end position="321"/>
    </location>
</feature>
<protein>
    <submittedName>
        <fullName evidence="2">Uncharacterized protein</fullName>
    </submittedName>
</protein>
<evidence type="ECO:0000313" key="3">
    <source>
        <dbReference type="Proteomes" id="UP000501900"/>
    </source>
</evidence>
<dbReference type="Proteomes" id="UP000501900">
    <property type="component" value="Genome"/>
</dbReference>
<feature type="region of interest" description="Disordered" evidence="1">
    <location>
        <begin position="1"/>
        <end position="59"/>
    </location>
</feature>
<organism evidence="2 3">
    <name type="scientific">Synechococcus phage S-H34</name>
    <dbReference type="NCBI Taxonomy" id="2718942"/>
    <lineage>
        <taxon>Viruses</taxon>
        <taxon>Duplodnaviria</taxon>
        <taxon>Heunggongvirae</taxon>
        <taxon>Uroviricota</taxon>
        <taxon>Caudoviricetes</taxon>
        <taxon>Pantevenvirales</taxon>
        <taxon>Kyanoviridae</taxon>
        <taxon>Makaravirus</taxon>
        <taxon>Makaravirus thirtyfour</taxon>
    </lineage>
</organism>
<feature type="region of interest" description="Disordered" evidence="1">
    <location>
        <begin position="84"/>
        <end position="142"/>
    </location>
</feature>
<feature type="compositionally biased region" description="Gly residues" evidence="1">
    <location>
        <begin position="84"/>
        <end position="101"/>
    </location>
</feature>